<evidence type="ECO:0000256" key="1">
    <source>
        <dbReference type="SAM" id="MobiDB-lite"/>
    </source>
</evidence>
<evidence type="ECO:0000313" key="2">
    <source>
        <dbReference type="EMBL" id="BAT86827.1"/>
    </source>
</evidence>
<proteinExistence type="predicted"/>
<keyword evidence="3" id="KW-1185">Reference proteome</keyword>
<accession>A0A0S3S204</accession>
<evidence type="ECO:0000313" key="3">
    <source>
        <dbReference type="Proteomes" id="UP000291084"/>
    </source>
</evidence>
<organism evidence="2 3">
    <name type="scientific">Vigna angularis var. angularis</name>
    <dbReference type="NCBI Taxonomy" id="157739"/>
    <lineage>
        <taxon>Eukaryota</taxon>
        <taxon>Viridiplantae</taxon>
        <taxon>Streptophyta</taxon>
        <taxon>Embryophyta</taxon>
        <taxon>Tracheophyta</taxon>
        <taxon>Spermatophyta</taxon>
        <taxon>Magnoliopsida</taxon>
        <taxon>eudicotyledons</taxon>
        <taxon>Gunneridae</taxon>
        <taxon>Pentapetalae</taxon>
        <taxon>rosids</taxon>
        <taxon>fabids</taxon>
        <taxon>Fabales</taxon>
        <taxon>Fabaceae</taxon>
        <taxon>Papilionoideae</taxon>
        <taxon>50 kb inversion clade</taxon>
        <taxon>NPAAA clade</taxon>
        <taxon>indigoferoid/millettioid clade</taxon>
        <taxon>Phaseoleae</taxon>
        <taxon>Vigna</taxon>
    </lineage>
</organism>
<name>A0A0S3S204_PHAAN</name>
<reference evidence="2 3" key="1">
    <citation type="journal article" date="2015" name="Sci. Rep.">
        <title>The power of single molecule real-time sequencing technology in the de novo assembly of a eukaryotic genome.</title>
        <authorList>
            <person name="Sakai H."/>
            <person name="Naito K."/>
            <person name="Ogiso-Tanaka E."/>
            <person name="Takahashi Y."/>
            <person name="Iseki K."/>
            <person name="Muto C."/>
            <person name="Satou K."/>
            <person name="Teruya K."/>
            <person name="Shiroma A."/>
            <person name="Shimoji M."/>
            <person name="Hirano T."/>
            <person name="Itoh T."/>
            <person name="Kaga A."/>
            <person name="Tomooka N."/>
        </authorList>
    </citation>
    <scope>NUCLEOTIDE SEQUENCE [LARGE SCALE GENOMIC DNA]</scope>
    <source>
        <strain evidence="3">cv. Shumari</strain>
    </source>
</reference>
<feature type="non-terminal residue" evidence="2">
    <location>
        <position position="131"/>
    </location>
</feature>
<gene>
    <name evidence="2" type="primary">Vigan.05G014300</name>
    <name evidence="2" type="ORF">VIGAN_05014300</name>
</gene>
<dbReference type="OrthoDB" id="1431496at2759"/>
<protein>
    <submittedName>
        <fullName evidence="2">Uncharacterized protein</fullName>
    </submittedName>
</protein>
<dbReference type="Proteomes" id="UP000291084">
    <property type="component" value="Chromosome 5"/>
</dbReference>
<sequence>MILDASFGGSVLFKTADEAIAVIENMASTDLRSQHGRNPAQRRGVYELSAQDALLAQNKLLAQQMELLTQHMAKLPQQLQAMQAQPQPHHQVMRCDFCGDNHPNGHCQSPSTSQPEEVNYMGNQGRQHFFN</sequence>
<dbReference type="AlphaFoldDB" id="A0A0S3S204"/>
<feature type="region of interest" description="Disordered" evidence="1">
    <location>
        <begin position="106"/>
        <end position="131"/>
    </location>
</feature>
<dbReference type="EMBL" id="AP015038">
    <property type="protein sequence ID" value="BAT86827.1"/>
    <property type="molecule type" value="Genomic_DNA"/>
</dbReference>